<reference evidence="1" key="2">
    <citation type="submission" date="2025-03" db="EMBL/GenBank/DDBJ databases">
        <authorList>
            <consortium name="ELIXIR-Norway"/>
            <consortium name="Elixir Norway"/>
        </authorList>
    </citation>
    <scope>NUCLEOTIDE SEQUENCE</scope>
</reference>
<proteinExistence type="predicted"/>
<evidence type="ECO:0000313" key="2">
    <source>
        <dbReference type="Proteomes" id="UP001162501"/>
    </source>
</evidence>
<dbReference type="Proteomes" id="UP001162501">
    <property type="component" value="Chromosome 11"/>
</dbReference>
<evidence type="ECO:0000313" key="1">
    <source>
        <dbReference type="EMBL" id="CAM9525283.1"/>
    </source>
</evidence>
<organism evidence="1 2">
    <name type="scientific">Rangifer tarandus platyrhynchus</name>
    <name type="common">Svalbard reindeer</name>
    <dbReference type="NCBI Taxonomy" id="3082113"/>
    <lineage>
        <taxon>Eukaryota</taxon>
        <taxon>Metazoa</taxon>
        <taxon>Chordata</taxon>
        <taxon>Craniata</taxon>
        <taxon>Vertebrata</taxon>
        <taxon>Euteleostomi</taxon>
        <taxon>Mammalia</taxon>
        <taxon>Eutheria</taxon>
        <taxon>Laurasiatheria</taxon>
        <taxon>Artiodactyla</taxon>
        <taxon>Ruminantia</taxon>
        <taxon>Pecora</taxon>
        <taxon>Cervidae</taxon>
        <taxon>Odocoileinae</taxon>
        <taxon>Rangifer</taxon>
    </lineage>
</organism>
<protein>
    <submittedName>
        <fullName evidence="1">Uncharacterized protein</fullName>
    </submittedName>
</protein>
<name>A0AC59YAC4_RANTA</name>
<sequence length="96" mass="10415">MTLPCFGQKPSERCRDTPKQIQGQVYKCGDLQAGKRRLRTWYLGGHGELGLELGDSPGTSCDNRQSPVRGSVPQSCDLLLVLTGAFTGGLKLEAYT</sequence>
<gene>
    <name evidence="1" type="ORF">MRATA1EN22A_LOCUS3761</name>
</gene>
<reference evidence="1" key="1">
    <citation type="submission" date="2023-05" db="EMBL/GenBank/DDBJ databases">
        <authorList>
            <consortium name="ELIXIR-Norway"/>
        </authorList>
    </citation>
    <scope>NUCLEOTIDE SEQUENCE</scope>
</reference>
<dbReference type="EMBL" id="OX596095">
    <property type="protein sequence ID" value="CAM9525283.1"/>
    <property type="molecule type" value="Genomic_DNA"/>
</dbReference>
<accession>A0AC59YAC4</accession>